<keyword evidence="4" id="KW-1185">Reference proteome</keyword>
<dbReference type="AlphaFoldDB" id="A0A2Y9AA08"/>
<evidence type="ECO:0000313" key="3">
    <source>
        <dbReference type="EMBL" id="SSA39097.1"/>
    </source>
</evidence>
<feature type="transmembrane region" description="Helical" evidence="1">
    <location>
        <begin position="12"/>
        <end position="32"/>
    </location>
</feature>
<dbReference type="EMBL" id="UETB01000002">
    <property type="protein sequence ID" value="SSA39097.1"/>
    <property type="molecule type" value="Genomic_DNA"/>
</dbReference>
<evidence type="ECO:0000256" key="1">
    <source>
        <dbReference type="SAM" id="Phobius"/>
    </source>
</evidence>
<feature type="domain" description="Low molecular weight protein antigen 6 PH" evidence="2">
    <location>
        <begin position="59"/>
        <end position="103"/>
    </location>
</feature>
<protein>
    <submittedName>
        <fullName evidence="3">PH domain-containing protein</fullName>
    </submittedName>
</protein>
<name>A0A2Y9AA08_9MICO</name>
<feature type="transmembrane region" description="Helical" evidence="1">
    <location>
        <begin position="39"/>
        <end position="57"/>
    </location>
</feature>
<dbReference type="Pfam" id="PF10756">
    <property type="entry name" value="bPH_6"/>
    <property type="match status" value="1"/>
</dbReference>
<proteinExistence type="predicted"/>
<accession>A0A2Y9AA08</accession>
<dbReference type="RefSeq" id="WP_110851371.1">
    <property type="nucleotide sequence ID" value="NZ_QKLZ01000002.1"/>
</dbReference>
<dbReference type="Proteomes" id="UP000250222">
    <property type="component" value="Unassembled WGS sequence"/>
</dbReference>
<keyword evidence="1" id="KW-0472">Membrane</keyword>
<keyword evidence="1" id="KW-1133">Transmembrane helix</keyword>
<dbReference type="OrthoDB" id="5148800at2"/>
<reference evidence="3 4" key="1">
    <citation type="submission" date="2016-10" db="EMBL/GenBank/DDBJ databases">
        <authorList>
            <person name="Cai Z."/>
        </authorList>
    </citation>
    <scope>NUCLEOTIDE SEQUENCE [LARGE SCALE GENOMIC DNA]</scope>
    <source>
        <strain evidence="3 4">CGMCC 1.10826</strain>
    </source>
</reference>
<organism evidence="3 4">
    <name type="scientific">Georgenia satyanarayanai</name>
    <dbReference type="NCBI Taxonomy" id="860221"/>
    <lineage>
        <taxon>Bacteria</taxon>
        <taxon>Bacillati</taxon>
        <taxon>Actinomycetota</taxon>
        <taxon>Actinomycetes</taxon>
        <taxon>Micrococcales</taxon>
        <taxon>Bogoriellaceae</taxon>
        <taxon>Georgenia</taxon>
    </lineage>
</organism>
<sequence>MQPAIVFRAAASRGYAVATWVVAAAVLAAFAVNGGAAEVLRYGALPLLLAALGWAAFWRPVVLVEPDGVRVVNVISTTWLPWAAITGTRTRWGLEITTHDRKVGAWALPARSAIGRWTRAKRDVPVVSSLHRLDSVEAGGADPDVVAGIVEEHRTGHLAGAAARPERHLEILPAGLLMTTAGLALVSLLL</sequence>
<evidence type="ECO:0000259" key="2">
    <source>
        <dbReference type="Pfam" id="PF10756"/>
    </source>
</evidence>
<keyword evidence="1" id="KW-0812">Transmembrane</keyword>
<dbReference type="InterPro" id="IPR019692">
    <property type="entry name" value="CFP-6_PH"/>
</dbReference>
<evidence type="ECO:0000313" key="4">
    <source>
        <dbReference type="Proteomes" id="UP000250222"/>
    </source>
</evidence>
<gene>
    <name evidence="3" type="ORF">SAMN05216184_10212</name>
</gene>